<dbReference type="EMBL" id="CP012328">
    <property type="protein sequence ID" value="AKU80085.1"/>
    <property type="molecule type" value="Genomic_DNA"/>
</dbReference>
<feature type="transmembrane region" description="Helical" evidence="1">
    <location>
        <begin position="21"/>
        <end position="44"/>
    </location>
</feature>
<keyword evidence="3" id="KW-1185">Reference proteome</keyword>
<proteinExistence type="predicted"/>
<evidence type="ECO:0000313" key="2">
    <source>
        <dbReference type="EMBL" id="AKU80085.1"/>
    </source>
</evidence>
<dbReference type="KEGG" id="stur:STURON_00839"/>
<dbReference type="AlphaFoldDB" id="A0A0K1P728"/>
<feature type="transmembrane region" description="Helical" evidence="1">
    <location>
        <begin position="274"/>
        <end position="294"/>
    </location>
</feature>
<sequence length="306" mass="36022">MKKFNFNIKNKFINSFLFLNKSFIIFFSIILFLFTFPTLLLTLITHISYSKFPYIAPTTTTVGNTSDTPFSVYDVLNYITYSTPSIILFIIANMVVINKNIIKDINEGYISFWLTIKSTRKDLFLSKIISIYLYNLFIFMPSFLILLLFSAISADAKNYFASFLYQSLQFMILIFLISSIMLVTSIYVTDKVFLYNIIFGIVSIYIVSVWVLYIIDIFMDHQIKVLNYAKYFLPQYFIFYILEFDIYQDKLFSDSIINNERVVVKQSSNYNTHWWNSIIFPTILLIIGVITNILSIRKFNSKNIYI</sequence>
<evidence type="ECO:0000256" key="1">
    <source>
        <dbReference type="SAM" id="Phobius"/>
    </source>
</evidence>
<dbReference type="RefSeq" id="WP_075048655.1">
    <property type="nucleotide sequence ID" value="NZ_CP012328.1"/>
</dbReference>
<feature type="transmembrane region" description="Helical" evidence="1">
    <location>
        <begin position="131"/>
        <end position="152"/>
    </location>
</feature>
<feature type="transmembrane region" description="Helical" evidence="1">
    <location>
        <begin position="78"/>
        <end position="97"/>
    </location>
</feature>
<organism evidence="2 3">
    <name type="scientific">Spiroplasma turonicum</name>
    <dbReference type="NCBI Taxonomy" id="216946"/>
    <lineage>
        <taxon>Bacteria</taxon>
        <taxon>Bacillati</taxon>
        <taxon>Mycoplasmatota</taxon>
        <taxon>Mollicutes</taxon>
        <taxon>Entomoplasmatales</taxon>
        <taxon>Spiroplasmataceae</taxon>
        <taxon>Spiroplasma</taxon>
    </lineage>
</organism>
<protein>
    <submittedName>
        <fullName evidence="2">Uncharacterized protein</fullName>
    </submittedName>
</protein>
<name>A0A0K1P728_9MOLU</name>
<keyword evidence="1" id="KW-1133">Transmembrane helix</keyword>
<dbReference type="PATRIC" id="fig|216946.3.peg.869"/>
<dbReference type="STRING" id="216946.STURO_v1c08350"/>
<evidence type="ECO:0000313" key="3">
    <source>
        <dbReference type="Proteomes" id="UP000067243"/>
    </source>
</evidence>
<keyword evidence="1" id="KW-0812">Transmembrane</keyword>
<reference evidence="2 3" key="1">
    <citation type="journal article" date="2015" name="Genome Announc.">
        <title>Complete Genome Sequence of Spiroplasma turonicum Strain Tab4cT, a Parasite of a Horse Fly, Haematopota sp. (Diptera: Tabanidae).</title>
        <authorList>
            <person name="Davis R.E."/>
            <person name="Shao J."/>
            <person name="Zhao Y."/>
            <person name="Gasparich G.E."/>
            <person name="Gaynor B.J."/>
            <person name="Donofrio N."/>
        </authorList>
    </citation>
    <scope>NUCLEOTIDE SEQUENCE [LARGE SCALE GENOMIC DNA]</scope>
    <source>
        <strain evidence="2 3">Tab4c</strain>
    </source>
</reference>
<accession>A0A0K1P728</accession>
<keyword evidence="1" id="KW-0472">Membrane</keyword>
<dbReference type="OrthoDB" id="10011044at2"/>
<dbReference type="Proteomes" id="UP000067243">
    <property type="component" value="Chromosome"/>
</dbReference>
<gene>
    <name evidence="2" type="ORF">STURON_00839</name>
</gene>
<feature type="transmembrane region" description="Helical" evidence="1">
    <location>
        <begin position="193"/>
        <end position="215"/>
    </location>
</feature>
<feature type="transmembrane region" description="Helical" evidence="1">
    <location>
        <begin position="164"/>
        <end position="186"/>
    </location>
</feature>